<dbReference type="EMBL" id="QPMM01000009">
    <property type="protein sequence ID" value="RFS21209.1"/>
    <property type="molecule type" value="Genomic_DNA"/>
</dbReference>
<dbReference type="OrthoDB" id="5480874at2"/>
<dbReference type="InterPro" id="IPR029055">
    <property type="entry name" value="Ntn_hydrolases_N"/>
</dbReference>
<feature type="domain" description="Peptidase C45 hydrolase" evidence="1">
    <location>
        <begin position="162"/>
        <end position="389"/>
    </location>
</feature>
<proteinExistence type="predicted"/>
<keyword evidence="3" id="KW-1185">Reference proteome</keyword>
<dbReference type="NCBIfam" id="NF040521">
    <property type="entry name" value="C45_proenzyme"/>
    <property type="match status" value="1"/>
</dbReference>
<accession>A0A3E1Y813</accession>
<name>A0A3E1Y813_9BACT</name>
<dbReference type="InterPro" id="IPR005079">
    <property type="entry name" value="Peptidase_C45_hydrolase"/>
</dbReference>
<evidence type="ECO:0000313" key="2">
    <source>
        <dbReference type="EMBL" id="RFS21209.1"/>
    </source>
</evidence>
<comment type="caution">
    <text evidence="2">The sequence shown here is derived from an EMBL/GenBank/DDBJ whole genome shotgun (WGS) entry which is preliminary data.</text>
</comment>
<dbReference type="SUPFAM" id="SSF56235">
    <property type="entry name" value="N-terminal nucleophile aminohydrolases (Ntn hydrolases)"/>
    <property type="match status" value="1"/>
</dbReference>
<protein>
    <submittedName>
        <fullName evidence="2">Peptidase C45</fullName>
    </submittedName>
</protein>
<evidence type="ECO:0000259" key="1">
    <source>
        <dbReference type="Pfam" id="PF03417"/>
    </source>
</evidence>
<organism evidence="2 3">
    <name type="scientific">Chitinophaga silvatica</name>
    <dbReference type="NCBI Taxonomy" id="2282649"/>
    <lineage>
        <taxon>Bacteria</taxon>
        <taxon>Pseudomonadati</taxon>
        <taxon>Bacteroidota</taxon>
        <taxon>Chitinophagia</taxon>
        <taxon>Chitinophagales</taxon>
        <taxon>Chitinophagaceae</taxon>
        <taxon>Chitinophaga</taxon>
    </lineage>
</organism>
<evidence type="ECO:0000313" key="3">
    <source>
        <dbReference type="Proteomes" id="UP000260644"/>
    </source>
</evidence>
<dbReference type="InterPro" id="IPR047794">
    <property type="entry name" value="C45_proenzyme-like"/>
</dbReference>
<reference evidence="2 3" key="1">
    <citation type="submission" date="2018-07" db="EMBL/GenBank/DDBJ databases">
        <title>Chitinophaga K2CV101002-2 sp. nov., isolated from a monsoon evergreen broad-leaved forest soil.</title>
        <authorList>
            <person name="Lv Y."/>
        </authorList>
    </citation>
    <scope>NUCLEOTIDE SEQUENCE [LARGE SCALE GENOMIC DNA]</scope>
    <source>
        <strain evidence="2 3">GDMCC 1.1288</strain>
    </source>
</reference>
<gene>
    <name evidence="2" type="ORF">DVR12_17515</name>
</gene>
<dbReference type="AlphaFoldDB" id="A0A3E1Y813"/>
<dbReference type="PANTHER" id="PTHR35190">
    <property type="entry name" value="PROTEIN DCD1B"/>
    <property type="match status" value="1"/>
</dbReference>
<dbReference type="Gene3D" id="3.60.60.10">
    <property type="entry name" value="Penicillin V Acylase, Chain A"/>
    <property type="match status" value="1"/>
</dbReference>
<dbReference type="Proteomes" id="UP000260644">
    <property type="component" value="Unassembled WGS sequence"/>
</dbReference>
<dbReference type="Pfam" id="PF03417">
    <property type="entry name" value="AAT"/>
    <property type="match status" value="1"/>
</dbReference>
<dbReference type="PANTHER" id="PTHR35190:SF2">
    <property type="entry name" value="PROTEIN DCD1B"/>
    <property type="match status" value="1"/>
</dbReference>
<sequence>MELPKVADQSALNLQRKNIDSTCYTIGNNWFRKSNSGLYEMYVEGTPFERGVINGKLSGELIRSQEDIFVAQFSKMVPSTTYLHFLKYFIGWFNRDLPDHVQDEFKQEIYGESFSASPNYDYIGTNYARLMNYHAAHDIGHALQGMMLVGCTSFGTWNTDSADSSLIIGRNFDFYMGDDFARDKMVVFYNPSAGHKFMFVTWGGFTGVVSGMNEEGLTVTINAAKTSVPTGAATPVSLVAREILQYAKNIDEATKIAKSRKMFVSESFLVGSANDNKAVVIEKTPEGMDIYDPKENFITCTNHFQGPELGKLSSNLQQVNESASSYRYERLRELLKEKSPNTPQKTVEILRDRGGLHNEDIGLGNEKAINQLIAHHAIVFEPKKRMVWVSTSPWQLGQFVAYDLKKVFEMKGLETDHEIYDSAQTIAADTFLLTKAYQDFNTYRQLRDQMKDGKEVDPDALIAANPQYYHSYVLAGDYTFKKKNYSAAKKYYETALTKVIATKGEENHIRKQLELCNTKSGK</sequence>
<dbReference type="InterPro" id="IPR047803">
    <property type="entry name" value="DCD1A/B-like"/>
</dbReference>